<dbReference type="AlphaFoldDB" id="A0A4R5FVC3"/>
<organism evidence="1 2">
    <name type="scientific">Nonomuraea mesophila</name>
    <dbReference type="NCBI Taxonomy" id="2530382"/>
    <lineage>
        <taxon>Bacteria</taxon>
        <taxon>Bacillati</taxon>
        <taxon>Actinomycetota</taxon>
        <taxon>Actinomycetes</taxon>
        <taxon>Streptosporangiales</taxon>
        <taxon>Streptosporangiaceae</taxon>
        <taxon>Nonomuraea</taxon>
    </lineage>
</organism>
<gene>
    <name evidence="1" type="ORF">E1295_06960</name>
</gene>
<sequence length="68" mass="7292">MPNIRAGRGLSIDEFLFPGEKDRKPWAPDSMSVTGGIITKGGMASLFVQEEPMPAEEAALQVEKQGCA</sequence>
<dbReference type="RefSeq" id="WP_132628848.1">
    <property type="nucleotide sequence ID" value="NZ_SMLD01000012.1"/>
</dbReference>
<dbReference type="Proteomes" id="UP000295136">
    <property type="component" value="Unassembled WGS sequence"/>
</dbReference>
<proteinExistence type="predicted"/>
<evidence type="ECO:0000313" key="1">
    <source>
        <dbReference type="EMBL" id="TDE57703.1"/>
    </source>
</evidence>
<reference evidence="1 2" key="1">
    <citation type="submission" date="2019-03" db="EMBL/GenBank/DDBJ databases">
        <title>Draft genome sequences of novel Actinobacteria.</title>
        <authorList>
            <person name="Sahin N."/>
            <person name="Ay H."/>
            <person name="Saygin H."/>
        </authorList>
    </citation>
    <scope>NUCLEOTIDE SEQUENCE [LARGE SCALE GENOMIC DNA]</scope>
    <source>
        <strain evidence="1 2">6K102</strain>
    </source>
</reference>
<keyword evidence="2" id="KW-1185">Reference proteome</keyword>
<accession>A0A4R5FVC3</accession>
<comment type="caution">
    <text evidence="1">The sequence shown here is derived from an EMBL/GenBank/DDBJ whole genome shotgun (WGS) entry which is preliminary data.</text>
</comment>
<evidence type="ECO:0000313" key="2">
    <source>
        <dbReference type="Proteomes" id="UP000295136"/>
    </source>
</evidence>
<protein>
    <submittedName>
        <fullName evidence="1">Uncharacterized protein</fullName>
    </submittedName>
</protein>
<name>A0A4R5FVC3_9ACTN</name>
<dbReference type="EMBL" id="SMLD01000012">
    <property type="protein sequence ID" value="TDE57703.1"/>
    <property type="molecule type" value="Genomic_DNA"/>
</dbReference>